<evidence type="ECO:0000256" key="1">
    <source>
        <dbReference type="ARBA" id="ARBA00004123"/>
    </source>
</evidence>
<dbReference type="SUPFAM" id="SSF46689">
    <property type="entry name" value="Homeodomain-like"/>
    <property type="match status" value="1"/>
</dbReference>
<dbReference type="InterPro" id="IPR058673">
    <property type="entry name" value="HHO5-like_N"/>
</dbReference>
<dbReference type="NCBIfam" id="TIGR01557">
    <property type="entry name" value="myb_SHAQKYF"/>
    <property type="match status" value="1"/>
</dbReference>
<evidence type="ECO:0000256" key="2">
    <source>
        <dbReference type="ARBA" id="ARBA00023015"/>
    </source>
</evidence>
<protein>
    <recommendedName>
        <fullName evidence="7">HTH myb-type domain-containing protein</fullName>
    </recommendedName>
</protein>
<reference evidence="8 9" key="1">
    <citation type="journal article" date="2017" name="Plant Biotechnol. J.">
        <title>A comprehensive draft genome sequence for lupin (Lupinus angustifolius), an emerging health food: insights into plant-microbe interactions and legume evolution.</title>
        <authorList>
            <person name="Hane J.K."/>
            <person name="Ming Y."/>
            <person name="Kamphuis L.G."/>
            <person name="Nelson M.N."/>
            <person name="Garg G."/>
            <person name="Atkins C.A."/>
            <person name="Bayer P.E."/>
            <person name="Bravo A."/>
            <person name="Bringans S."/>
            <person name="Cannon S."/>
            <person name="Edwards D."/>
            <person name="Foley R."/>
            <person name="Gao L.L."/>
            <person name="Harrison M.J."/>
            <person name="Huang W."/>
            <person name="Hurgobin B."/>
            <person name="Li S."/>
            <person name="Liu C.W."/>
            <person name="McGrath A."/>
            <person name="Morahan G."/>
            <person name="Murray J."/>
            <person name="Weller J."/>
            <person name="Jian J."/>
            <person name="Singh K.B."/>
        </authorList>
    </citation>
    <scope>NUCLEOTIDE SEQUENCE [LARGE SCALE GENOMIC DNA]</scope>
    <source>
        <strain evidence="9">cv. Tanjil</strain>
        <tissue evidence="8">Whole plant</tissue>
    </source>
</reference>
<sequence>MGSVPAELSLDLRPNFVSKTITDFLSTLPSSQNNKLSLLNDFIARLEHEFRKIDAFKRELPLSMLILNDAISVLKEESEKCMSYKSQPVLEVFIPLKKECDEEYEVNNNKDKECKDKKNWMSSVQLWNTTTTTNNVYDQKQHHHKLVIKKIEDERKSVAENHFQPSSSRNEGGRGFLPLSTCTSIPMTTVALPPTKEEIEEGAVNTFSLLTPPLAVKNSRKGCSSSVSGTNSNRELSSSPPTALPSLCTGLLQQQQASRKQRRCWSPELHRRFVNALQNLGGSQVATPKQIREHMQVDGLTNDEVKSHLQKYRLHTRRAPSTNTDQPVVVLGDLWMSQDQCNGSPKGSSSGSGSPQSPLHLATRSRGGMDSMEDEEDAKSESYSWKSHIHNKTGKVGV</sequence>
<dbReference type="InterPro" id="IPR009057">
    <property type="entry name" value="Homeodomain-like_sf"/>
</dbReference>
<accession>A0A1J7GYS7</accession>
<dbReference type="GO" id="GO:0003700">
    <property type="term" value="F:DNA-binding transcription factor activity"/>
    <property type="evidence" value="ECO:0007669"/>
    <property type="project" value="InterPro"/>
</dbReference>
<dbReference type="Gene3D" id="1.10.10.60">
    <property type="entry name" value="Homeodomain-like"/>
    <property type="match status" value="1"/>
</dbReference>
<dbReference type="PANTHER" id="PTHR31003:SF3">
    <property type="entry name" value="HOMEODOMAIN-LIKE SUPERFAMILY PROTEIN-RELATED"/>
    <property type="match status" value="1"/>
</dbReference>
<dbReference type="EMBL" id="CM007378">
    <property type="protein sequence ID" value="OIV93266.1"/>
    <property type="molecule type" value="Genomic_DNA"/>
</dbReference>
<dbReference type="STRING" id="3871.A0A1J7GYS7"/>
<evidence type="ECO:0000256" key="5">
    <source>
        <dbReference type="ARBA" id="ARBA00023242"/>
    </source>
</evidence>
<dbReference type="OrthoDB" id="1908613at2759"/>
<organism evidence="8 9">
    <name type="scientific">Lupinus angustifolius</name>
    <name type="common">Narrow-leaved blue lupine</name>
    <dbReference type="NCBI Taxonomy" id="3871"/>
    <lineage>
        <taxon>Eukaryota</taxon>
        <taxon>Viridiplantae</taxon>
        <taxon>Streptophyta</taxon>
        <taxon>Embryophyta</taxon>
        <taxon>Tracheophyta</taxon>
        <taxon>Spermatophyta</taxon>
        <taxon>Magnoliopsida</taxon>
        <taxon>eudicotyledons</taxon>
        <taxon>Gunneridae</taxon>
        <taxon>Pentapetalae</taxon>
        <taxon>rosids</taxon>
        <taxon>fabids</taxon>
        <taxon>Fabales</taxon>
        <taxon>Fabaceae</taxon>
        <taxon>Papilionoideae</taxon>
        <taxon>50 kb inversion clade</taxon>
        <taxon>genistoids sensu lato</taxon>
        <taxon>core genistoids</taxon>
        <taxon>Genisteae</taxon>
        <taxon>Lupinus</taxon>
    </lineage>
</organism>
<dbReference type="PANTHER" id="PTHR31003">
    <property type="entry name" value="MYB FAMILY TRANSCRIPTION FACTOR"/>
    <property type="match status" value="1"/>
</dbReference>
<keyword evidence="4" id="KW-0804">Transcription</keyword>
<dbReference type="KEGG" id="lang:109332139"/>
<name>A0A1J7GYS7_LUPAN</name>
<dbReference type="GO" id="GO:0003677">
    <property type="term" value="F:DNA binding"/>
    <property type="evidence" value="ECO:0007669"/>
    <property type="project" value="UniProtKB-KW"/>
</dbReference>
<dbReference type="FunFam" id="1.10.10.60:FF:000002">
    <property type="entry name" value="Myb family transcription factor"/>
    <property type="match status" value="1"/>
</dbReference>
<dbReference type="InterPro" id="IPR006447">
    <property type="entry name" value="Myb_dom_plants"/>
</dbReference>
<feature type="region of interest" description="Disordered" evidence="6">
    <location>
        <begin position="337"/>
        <end position="398"/>
    </location>
</feature>
<feature type="compositionally biased region" description="Polar residues" evidence="6">
    <location>
        <begin position="221"/>
        <end position="235"/>
    </location>
</feature>
<keyword evidence="5" id="KW-0539">Nucleus</keyword>
<dbReference type="PROSITE" id="PS51294">
    <property type="entry name" value="HTH_MYB"/>
    <property type="match status" value="1"/>
</dbReference>
<dbReference type="InterPro" id="IPR001005">
    <property type="entry name" value="SANT/Myb"/>
</dbReference>
<proteinExistence type="predicted"/>
<gene>
    <name evidence="8" type="ORF">TanjilG_23107</name>
</gene>
<dbReference type="Gramene" id="OIV93266">
    <property type="protein sequence ID" value="OIV93266"/>
    <property type="gene ID" value="TanjilG_23107"/>
</dbReference>
<evidence type="ECO:0000313" key="8">
    <source>
        <dbReference type="EMBL" id="OIV93266.1"/>
    </source>
</evidence>
<dbReference type="InterPro" id="IPR044787">
    <property type="entry name" value="HHO5-like"/>
</dbReference>
<evidence type="ECO:0000256" key="3">
    <source>
        <dbReference type="ARBA" id="ARBA00023125"/>
    </source>
</evidence>
<evidence type="ECO:0000313" key="9">
    <source>
        <dbReference type="Proteomes" id="UP000188354"/>
    </source>
</evidence>
<dbReference type="Pfam" id="PF00249">
    <property type="entry name" value="Myb_DNA-binding"/>
    <property type="match status" value="1"/>
</dbReference>
<keyword evidence="3" id="KW-0238">DNA-binding</keyword>
<dbReference type="Proteomes" id="UP000188354">
    <property type="component" value="Chromosome LG18"/>
</dbReference>
<feature type="region of interest" description="Disordered" evidence="6">
    <location>
        <begin position="217"/>
        <end position="242"/>
    </location>
</feature>
<keyword evidence="9" id="KW-1185">Reference proteome</keyword>
<evidence type="ECO:0000259" key="7">
    <source>
        <dbReference type="PROSITE" id="PS51294"/>
    </source>
</evidence>
<evidence type="ECO:0000256" key="4">
    <source>
        <dbReference type="ARBA" id="ARBA00023163"/>
    </source>
</evidence>
<dbReference type="OMA" id="AMGDCIR"/>
<feature type="domain" description="HTH myb-type" evidence="7">
    <location>
        <begin position="257"/>
        <end position="317"/>
    </location>
</feature>
<feature type="compositionally biased region" description="Low complexity" evidence="6">
    <location>
        <begin position="343"/>
        <end position="358"/>
    </location>
</feature>
<dbReference type="GO" id="GO:0005634">
    <property type="term" value="C:nucleus"/>
    <property type="evidence" value="ECO:0007669"/>
    <property type="project" value="UniProtKB-SubCell"/>
</dbReference>
<keyword evidence="2" id="KW-0805">Transcription regulation</keyword>
<dbReference type="InterPro" id="IPR017930">
    <property type="entry name" value="Myb_dom"/>
</dbReference>
<comment type="subcellular location">
    <subcellularLocation>
        <location evidence="1">Nucleus</location>
    </subcellularLocation>
</comment>
<feature type="compositionally biased region" description="Basic residues" evidence="6">
    <location>
        <begin position="387"/>
        <end position="398"/>
    </location>
</feature>
<dbReference type="Pfam" id="PF26575">
    <property type="entry name" value="HHO5_N"/>
    <property type="match status" value="1"/>
</dbReference>
<dbReference type="AlphaFoldDB" id="A0A1J7GYS7"/>
<evidence type="ECO:0000256" key="6">
    <source>
        <dbReference type="SAM" id="MobiDB-lite"/>
    </source>
</evidence>